<evidence type="ECO:0000259" key="1">
    <source>
        <dbReference type="Pfam" id="PF13649"/>
    </source>
</evidence>
<dbReference type="InterPro" id="IPR016718">
    <property type="entry name" value="rRNA_m1G-MeTrfase_A_prd"/>
</dbReference>
<gene>
    <name evidence="3" type="ORF">J2R98_002692</name>
</gene>
<keyword evidence="3" id="KW-0808">Transferase</keyword>
<dbReference type="PANTHER" id="PTHR43460">
    <property type="entry name" value="METHYLTRANSFERASE"/>
    <property type="match status" value="1"/>
</dbReference>
<dbReference type="InterPro" id="IPR052939">
    <property type="entry name" value="23S_rRNA_MeTrnsfrase_RlmA"/>
</dbReference>
<evidence type="ECO:0000313" key="4">
    <source>
        <dbReference type="Proteomes" id="UP001236723"/>
    </source>
</evidence>
<organism evidence="3 4">
    <name type="scientific">Alkalibacillus filiformis</name>
    <dbReference type="NCBI Taxonomy" id="200990"/>
    <lineage>
        <taxon>Bacteria</taxon>
        <taxon>Bacillati</taxon>
        <taxon>Bacillota</taxon>
        <taxon>Bacilli</taxon>
        <taxon>Bacillales</taxon>
        <taxon>Bacillaceae</taxon>
        <taxon>Alkalibacillus</taxon>
    </lineage>
</organism>
<dbReference type="RefSeq" id="WP_307069745.1">
    <property type="nucleotide sequence ID" value="NZ_JAUSUP010000015.1"/>
</dbReference>
<sequence>MKKLSKKELAMNRIEKHIDLFQCPVCHETMSADDSKLTCQNRHMFDLAKQGYINMVQQSKKTQYDQSLFEARQRLIQSGFYNQLMIQIESLLQSRNTDFLLDAGCGEGSHLAQILDTVDHQLGVGVDIAKEGIQTAAKTYENAQWIVGDLANTPFTDKAFDAIINILSPSNYQEFTRLIKDSGIVIKVVPGPNYLKELREQIFAGTNQEGYSNEETVARFKQFFHLTHRENVYDEVTLTEGQFHDLIQMTPLTQGIDLSSINFVEPITLDLEILVGKK</sequence>
<dbReference type="EMBL" id="JAUSUP010000015">
    <property type="protein sequence ID" value="MDQ0352841.1"/>
    <property type="molecule type" value="Genomic_DNA"/>
</dbReference>
<dbReference type="InterPro" id="IPR041698">
    <property type="entry name" value="Methyltransf_25"/>
</dbReference>
<feature type="domain" description="23S rRNA (guanine(745)-N(1))-methyltransferase N-terminal" evidence="2">
    <location>
        <begin position="21"/>
        <end position="56"/>
    </location>
</feature>
<dbReference type="SUPFAM" id="SSF53335">
    <property type="entry name" value="S-adenosyl-L-methionine-dependent methyltransferases"/>
    <property type="match status" value="1"/>
</dbReference>
<dbReference type="InterPro" id="IPR029063">
    <property type="entry name" value="SAM-dependent_MTases_sf"/>
</dbReference>
<accession>A0ABU0DX48</accession>
<keyword evidence="4" id="KW-1185">Reference proteome</keyword>
<dbReference type="InterPro" id="IPR048647">
    <property type="entry name" value="RlmA_N"/>
</dbReference>
<protein>
    <submittedName>
        <fullName evidence="3">23S rRNA (Guanine745-N1)-methyltransferase</fullName>
        <ecNumber evidence="3">2.1.1.187</ecNumber>
    </submittedName>
</protein>
<dbReference type="Pfam" id="PF21302">
    <property type="entry name" value="Zn_ribbon_RlmA"/>
    <property type="match status" value="1"/>
</dbReference>
<dbReference type="CDD" id="cd02440">
    <property type="entry name" value="AdoMet_MTases"/>
    <property type="match status" value="1"/>
</dbReference>
<dbReference type="Pfam" id="PF13649">
    <property type="entry name" value="Methyltransf_25"/>
    <property type="match status" value="1"/>
</dbReference>
<dbReference type="Gene3D" id="3.40.50.150">
    <property type="entry name" value="Vaccinia Virus protein VP39"/>
    <property type="match status" value="1"/>
</dbReference>
<feature type="domain" description="Methyltransferase" evidence="1">
    <location>
        <begin position="101"/>
        <end position="167"/>
    </location>
</feature>
<dbReference type="Proteomes" id="UP001236723">
    <property type="component" value="Unassembled WGS sequence"/>
</dbReference>
<dbReference type="PIRSF" id="PIRSF018249">
    <property type="entry name" value="MyrA_prd"/>
    <property type="match status" value="1"/>
</dbReference>
<keyword evidence="3" id="KW-0489">Methyltransferase</keyword>
<evidence type="ECO:0000259" key="2">
    <source>
        <dbReference type="Pfam" id="PF21302"/>
    </source>
</evidence>
<comment type="caution">
    <text evidence="3">The sequence shown here is derived from an EMBL/GenBank/DDBJ whole genome shotgun (WGS) entry which is preliminary data.</text>
</comment>
<dbReference type="GO" id="GO:0052911">
    <property type="term" value="F:23S rRNA (guanine(745)-N(1))-methyltransferase activity"/>
    <property type="evidence" value="ECO:0007669"/>
    <property type="project" value="UniProtKB-EC"/>
</dbReference>
<dbReference type="PANTHER" id="PTHR43460:SF1">
    <property type="entry name" value="METHYLTRANSFERASE TYPE 11 DOMAIN-CONTAINING PROTEIN"/>
    <property type="match status" value="1"/>
</dbReference>
<reference evidence="3 4" key="1">
    <citation type="submission" date="2023-07" db="EMBL/GenBank/DDBJ databases">
        <title>Genomic Encyclopedia of Type Strains, Phase IV (KMG-IV): sequencing the most valuable type-strain genomes for metagenomic binning, comparative biology and taxonomic classification.</title>
        <authorList>
            <person name="Goeker M."/>
        </authorList>
    </citation>
    <scope>NUCLEOTIDE SEQUENCE [LARGE SCALE GENOMIC DNA]</scope>
    <source>
        <strain evidence="3 4">DSM 15448</strain>
    </source>
</reference>
<evidence type="ECO:0000313" key="3">
    <source>
        <dbReference type="EMBL" id="MDQ0352841.1"/>
    </source>
</evidence>
<dbReference type="EC" id="2.1.1.187" evidence="3"/>
<name>A0ABU0DX48_9BACI</name>
<proteinExistence type="predicted"/>